<name>A6K5P0_RAT</name>
<sequence>MWKAVQPPEPFPEMAYLTWLLAILHVHKALCEETLWDTTVRLSETMTLECVYPLTDNLTQAEWTKDTGTKKVNIAVYHPNHNMHIDPNYLHRVHFQNATVGFRNMSLSFYNASEADIGIYTCLFHAFPRGSWEKKIKVVQSDSFETTAPLDSYLSAEPGQNVTLSCQLERTWLVQLVIWEKVQPHQVDILASCNLSQGTRYTSKYLRQTWSDCSQESMKSALIIPYAMAADSGLYRCRSEASTGTNKTCVIRLIITDGGTNNHFILLIVGGLASLLLVILITIIIILFNRKRRRQVRTPLKELRDKQSKVATNCRSPTSPIQTTDDEKEDIYVNYPTFSRRPKPRF</sequence>
<dbReference type="PANTHER" id="PTHR47011">
    <property type="entry name" value="CD226 ANTIGEN"/>
    <property type="match status" value="1"/>
</dbReference>
<dbReference type="InterPro" id="IPR013783">
    <property type="entry name" value="Ig-like_fold"/>
</dbReference>
<dbReference type="GO" id="GO:0033005">
    <property type="term" value="P:positive regulation of mast cell activation"/>
    <property type="evidence" value="ECO:0007669"/>
    <property type="project" value="Ensembl"/>
</dbReference>
<dbReference type="RGD" id="1311513">
    <property type="gene designation" value="Cd226"/>
</dbReference>
<dbReference type="GO" id="GO:0002860">
    <property type="term" value="P:positive regulation of natural killer cell mediated cytotoxicity directed against tumor cell target"/>
    <property type="evidence" value="ECO:0007669"/>
    <property type="project" value="Ensembl"/>
</dbReference>
<dbReference type="Proteomes" id="UP000234681">
    <property type="component" value="Chromosome 18"/>
</dbReference>
<dbReference type="GO" id="GO:0042802">
    <property type="term" value="F:identical protein binding"/>
    <property type="evidence" value="ECO:0007669"/>
    <property type="project" value="Ensembl"/>
</dbReference>
<keyword evidence="1" id="KW-1133">Transmembrane helix</keyword>
<dbReference type="OMA" id="RATNNYR"/>
<dbReference type="CTD" id="10666"/>
<dbReference type="GO" id="GO:0002729">
    <property type="term" value="P:positive regulation of natural killer cell cytokine production"/>
    <property type="evidence" value="ECO:0007669"/>
    <property type="project" value="Ensembl"/>
</dbReference>
<proteinExistence type="predicted"/>
<organism evidence="4">
    <name type="scientific">Rattus norvegicus</name>
    <name type="common">Rat</name>
    <dbReference type="NCBI Taxonomy" id="10116"/>
    <lineage>
        <taxon>Eukaryota</taxon>
        <taxon>Metazoa</taxon>
        <taxon>Chordata</taxon>
        <taxon>Craniata</taxon>
        <taxon>Vertebrata</taxon>
        <taxon>Euteleostomi</taxon>
        <taxon>Mammalia</taxon>
        <taxon>Eutheria</taxon>
        <taxon>Euarchontoglires</taxon>
        <taxon>Glires</taxon>
        <taxon>Rodentia</taxon>
        <taxon>Myomorpha</taxon>
        <taxon>Muroidea</taxon>
        <taxon>Muridae</taxon>
        <taxon>Murinae</taxon>
        <taxon>Rattus</taxon>
    </lineage>
</organism>
<dbReference type="GO" id="GO:0042267">
    <property type="term" value="P:natural killer cell mediated cytotoxicity"/>
    <property type="evidence" value="ECO:0007669"/>
    <property type="project" value="Ensembl"/>
</dbReference>
<evidence type="ECO:0000259" key="3">
    <source>
        <dbReference type="PROSITE" id="PS50835"/>
    </source>
</evidence>
<keyword evidence="1" id="KW-0472">Membrane</keyword>
<keyword evidence="2" id="KW-0732">Signal</keyword>
<accession>A6K5P0</accession>
<dbReference type="FunFam" id="2.60.40.10:FF:003082">
    <property type="entry name" value="CD226 antigen (Predicted), isoform CRA_a"/>
    <property type="match status" value="1"/>
</dbReference>
<evidence type="ECO:0000313" key="4">
    <source>
        <dbReference type="EMBL" id="EDL75160.1"/>
    </source>
</evidence>
<dbReference type="GO" id="GO:0019901">
    <property type="term" value="F:protein kinase binding"/>
    <property type="evidence" value="ECO:0007669"/>
    <property type="project" value="Ensembl"/>
</dbReference>
<dbReference type="AlphaFoldDB" id="A6K5P0"/>
<feature type="signal peptide" evidence="2">
    <location>
        <begin position="1"/>
        <end position="31"/>
    </location>
</feature>
<gene>
    <name evidence="5" type="primary">Cd226</name>
    <name evidence="4" type="synonym">Cd226_predicted</name>
    <name evidence="4" type="ORF">rCG_20583</name>
</gene>
<dbReference type="GO" id="GO:0032729">
    <property type="term" value="P:positive regulation of type II interferon production"/>
    <property type="evidence" value="ECO:0007669"/>
    <property type="project" value="Ensembl"/>
</dbReference>
<dbReference type="Pfam" id="PF07686">
    <property type="entry name" value="V-set"/>
    <property type="match status" value="2"/>
</dbReference>
<reference evidence="4" key="1">
    <citation type="journal article" date="2005" name="Genome Res.">
        <title>Gene and alternative splicing annotation with AIR.</title>
        <authorList>
            <person name="Florea L."/>
            <person name="Di Francesco V."/>
            <person name="Miller J."/>
            <person name="Turner R."/>
            <person name="Yao A."/>
            <person name="Harris M."/>
            <person name="Walenz B."/>
            <person name="Mobarry C."/>
            <person name="Merkulov G.V."/>
            <person name="Charlab R."/>
            <person name="Dew I."/>
            <person name="Deng Z."/>
            <person name="Istrail S."/>
            <person name="Li P."/>
            <person name="Sutton G."/>
        </authorList>
    </citation>
    <scope>NUCLEOTIDE SEQUENCE</scope>
    <source>
        <strain evidence="4">BN</strain>
    </source>
</reference>
<feature type="domain" description="Ig-like" evidence="3">
    <location>
        <begin position="149"/>
        <end position="252"/>
    </location>
</feature>
<dbReference type="GO" id="GO:0002891">
    <property type="term" value="P:positive regulation of immunoglobulin mediated immune response"/>
    <property type="evidence" value="ECO:0007669"/>
    <property type="project" value="Ensembl"/>
</dbReference>
<dbReference type="RefSeq" id="NP_001100840.1">
    <property type="nucleotide sequence ID" value="NM_001107370.1"/>
</dbReference>
<dbReference type="OrthoDB" id="9937217at2759"/>
<dbReference type="SMR" id="A6K5P0"/>
<dbReference type="InterPro" id="IPR036179">
    <property type="entry name" value="Ig-like_dom_sf"/>
</dbReference>
<feature type="domain" description="Ig-like" evidence="3">
    <location>
        <begin position="12"/>
        <end position="122"/>
    </location>
</feature>
<dbReference type="GO" id="GO:0009897">
    <property type="term" value="C:external side of plasma membrane"/>
    <property type="evidence" value="ECO:0007669"/>
    <property type="project" value="Ensembl"/>
</dbReference>
<feature type="chain" id="PRO_5039915225" evidence="2">
    <location>
        <begin position="32"/>
        <end position="346"/>
    </location>
</feature>
<dbReference type="GO" id="GO:0050862">
    <property type="term" value="P:positive regulation of T cell receptor signaling pathway"/>
    <property type="evidence" value="ECO:0007669"/>
    <property type="project" value="Ensembl"/>
</dbReference>
<dbReference type="AGR" id="RGD:1311513"/>
<dbReference type="SMART" id="SM00409">
    <property type="entry name" value="IG"/>
    <property type="match status" value="2"/>
</dbReference>
<feature type="transmembrane region" description="Helical" evidence="1">
    <location>
        <begin position="264"/>
        <end position="288"/>
    </location>
</feature>
<dbReference type="GeneID" id="307199"/>
<reference evidence="4" key="2">
    <citation type="submission" date="2005-09" db="EMBL/GenBank/DDBJ databases">
        <authorList>
            <person name="Mural R.J."/>
            <person name="Li P.W."/>
            <person name="Adams M.D."/>
            <person name="Amanatides P.G."/>
            <person name="Baden-Tillson H."/>
            <person name="Barnstead M."/>
            <person name="Chin S.H."/>
            <person name="Dew I."/>
            <person name="Evans C.A."/>
            <person name="Ferriera S."/>
            <person name="Flanigan M."/>
            <person name="Fosler C."/>
            <person name="Glodek A."/>
            <person name="Gu Z."/>
            <person name="Holt R.A."/>
            <person name="Jennings D."/>
            <person name="Kraft C.L."/>
            <person name="Lu F."/>
            <person name="Nguyen T."/>
            <person name="Nusskern D.R."/>
            <person name="Pfannkoch C.M."/>
            <person name="Sitter C."/>
            <person name="Sutton G.G."/>
            <person name="Venter J.C."/>
            <person name="Wang Z."/>
            <person name="Woodage T."/>
            <person name="Zheng X.H."/>
            <person name="Zhong F."/>
        </authorList>
    </citation>
    <scope>NUCLEOTIDE SEQUENCE</scope>
    <source>
        <strain evidence="4">BN</strain>
    </source>
</reference>
<dbReference type="InterPro" id="IPR003599">
    <property type="entry name" value="Ig_sub"/>
</dbReference>
<dbReference type="InterPro" id="IPR042842">
    <property type="entry name" value="CD226"/>
</dbReference>
<dbReference type="Gene3D" id="2.60.40.10">
    <property type="entry name" value="Immunoglobulins"/>
    <property type="match status" value="2"/>
</dbReference>
<protein>
    <submittedName>
        <fullName evidence="4">CD226 antigen (Predicted), isoform CRA_b</fullName>
    </submittedName>
</protein>
<dbReference type="InterPro" id="IPR007110">
    <property type="entry name" value="Ig-like_dom"/>
</dbReference>
<evidence type="ECO:0000256" key="1">
    <source>
        <dbReference type="SAM" id="Phobius"/>
    </source>
</evidence>
<dbReference type="GO" id="GO:0005178">
    <property type="term" value="F:integrin binding"/>
    <property type="evidence" value="ECO:0007669"/>
    <property type="project" value="Ensembl"/>
</dbReference>
<dbReference type="SUPFAM" id="SSF48726">
    <property type="entry name" value="Immunoglobulin"/>
    <property type="match status" value="2"/>
</dbReference>
<dbReference type="GO" id="GO:0060369">
    <property type="term" value="P:positive regulation of Fc receptor mediated stimulatory signaling pathway"/>
    <property type="evidence" value="ECO:0007669"/>
    <property type="project" value="Ensembl"/>
</dbReference>
<dbReference type="CDD" id="cd05889">
    <property type="entry name" value="IgV_1_DNAM-1_like"/>
    <property type="match status" value="1"/>
</dbReference>
<dbReference type="GO" id="GO:0038023">
    <property type="term" value="F:signaling receptor activity"/>
    <property type="evidence" value="ECO:0007669"/>
    <property type="project" value="Ensembl"/>
</dbReference>
<dbReference type="PANTHER" id="PTHR47011:SF1">
    <property type="entry name" value="CD226 ANTIGEN"/>
    <property type="match status" value="1"/>
</dbReference>
<dbReference type="EMBL" id="CH474021">
    <property type="protein sequence ID" value="EDL75160.1"/>
    <property type="molecule type" value="Genomic_DNA"/>
</dbReference>
<dbReference type="InterPro" id="IPR013106">
    <property type="entry name" value="Ig_V-set"/>
</dbReference>
<evidence type="ECO:0000256" key="2">
    <source>
        <dbReference type="SAM" id="SignalP"/>
    </source>
</evidence>
<dbReference type="KEGG" id="rno:307199"/>
<keyword evidence="1" id="KW-0812">Transmembrane</keyword>
<evidence type="ECO:0000313" key="5">
    <source>
        <dbReference type="RGD" id="1311513"/>
    </source>
</evidence>
<dbReference type="PROSITE" id="PS50835">
    <property type="entry name" value="IG_LIKE"/>
    <property type="match status" value="2"/>
</dbReference>